<protein>
    <recommendedName>
        <fullName evidence="2">site-specific DNA-methyltransferase (adenine-specific)</fullName>
        <ecNumber evidence="2">2.1.1.72</ecNumber>
    </recommendedName>
</protein>
<evidence type="ECO:0000256" key="7">
    <source>
        <dbReference type="SAM" id="MobiDB-lite"/>
    </source>
</evidence>
<dbReference type="PANTHER" id="PTHR30481">
    <property type="entry name" value="DNA ADENINE METHYLASE"/>
    <property type="match status" value="1"/>
</dbReference>
<organism evidence="8 9">
    <name type="scientific">Nesterenkonia halobia</name>
    <dbReference type="NCBI Taxonomy" id="37922"/>
    <lineage>
        <taxon>Bacteria</taxon>
        <taxon>Bacillati</taxon>
        <taxon>Actinomycetota</taxon>
        <taxon>Actinomycetes</taxon>
        <taxon>Micrococcales</taxon>
        <taxon>Micrococcaceae</taxon>
        <taxon>Nesterenkonia</taxon>
    </lineage>
</organism>
<comment type="catalytic activity">
    <reaction evidence="6">
        <text>a 2'-deoxyadenosine in DNA + S-adenosyl-L-methionine = an N(6)-methyl-2'-deoxyadenosine in DNA + S-adenosyl-L-homocysteine + H(+)</text>
        <dbReference type="Rhea" id="RHEA:15197"/>
        <dbReference type="Rhea" id="RHEA-COMP:12418"/>
        <dbReference type="Rhea" id="RHEA-COMP:12419"/>
        <dbReference type="ChEBI" id="CHEBI:15378"/>
        <dbReference type="ChEBI" id="CHEBI:57856"/>
        <dbReference type="ChEBI" id="CHEBI:59789"/>
        <dbReference type="ChEBI" id="CHEBI:90615"/>
        <dbReference type="ChEBI" id="CHEBI:90616"/>
        <dbReference type="EC" id="2.1.1.72"/>
    </reaction>
</comment>
<dbReference type="InterPro" id="IPR023095">
    <property type="entry name" value="Ade_MeTrfase_dom_2"/>
</dbReference>
<evidence type="ECO:0000313" key="9">
    <source>
        <dbReference type="Proteomes" id="UP001501736"/>
    </source>
</evidence>
<name>A0ABP6RD38_9MICC</name>
<evidence type="ECO:0000256" key="1">
    <source>
        <dbReference type="ARBA" id="ARBA00006594"/>
    </source>
</evidence>
<dbReference type="Gene3D" id="1.10.1020.10">
    <property type="entry name" value="Adenine-specific Methyltransferase, Domain 2"/>
    <property type="match status" value="1"/>
</dbReference>
<keyword evidence="9" id="KW-1185">Reference proteome</keyword>
<dbReference type="Gene3D" id="3.40.50.150">
    <property type="entry name" value="Vaccinia Virus protein VP39"/>
    <property type="match status" value="1"/>
</dbReference>
<evidence type="ECO:0000256" key="5">
    <source>
        <dbReference type="ARBA" id="ARBA00022691"/>
    </source>
</evidence>
<keyword evidence="3 8" id="KW-0489">Methyltransferase</keyword>
<keyword evidence="4" id="KW-0808">Transferase</keyword>
<dbReference type="EMBL" id="BAAAYG010000001">
    <property type="protein sequence ID" value="GAA3278415.1"/>
    <property type="molecule type" value="Genomic_DNA"/>
</dbReference>
<dbReference type="Proteomes" id="UP001501736">
    <property type="component" value="Unassembled WGS sequence"/>
</dbReference>
<feature type="region of interest" description="Disordered" evidence="7">
    <location>
        <begin position="1"/>
        <end position="23"/>
    </location>
</feature>
<reference evidence="9" key="1">
    <citation type="journal article" date="2019" name="Int. J. Syst. Evol. Microbiol.">
        <title>The Global Catalogue of Microorganisms (GCM) 10K type strain sequencing project: providing services to taxonomists for standard genome sequencing and annotation.</title>
        <authorList>
            <consortium name="The Broad Institute Genomics Platform"/>
            <consortium name="The Broad Institute Genome Sequencing Center for Infectious Disease"/>
            <person name="Wu L."/>
            <person name="Ma J."/>
        </authorList>
    </citation>
    <scope>NUCLEOTIDE SEQUENCE [LARGE SCALE GENOMIC DNA]</scope>
    <source>
        <strain evidence="9">JCM 11483</strain>
    </source>
</reference>
<evidence type="ECO:0000256" key="2">
    <source>
        <dbReference type="ARBA" id="ARBA00011900"/>
    </source>
</evidence>
<accession>A0ABP6RD38</accession>
<evidence type="ECO:0000313" key="8">
    <source>
        <dbReference type="EMBL" id="GAA3278415.1"/>
    </source>
</evidence>
<dbReference type="GO" id="GO:0032259">
    <property type="term" value="P:methylation"/>
    <property type="evidence" value="ECO:0007669"/>
    <property type="project" value="UniProtKB-KW"/>
</dbReference>
<dbReference type="EC" id="2.1.1.72" evidence="2"/>
<sequence length="299" mass="32983">MSTAPTTEAPLLTVTPSGRNTAASPLRYPGGKAALARLFGQIIDRLGLTSPKYVEPFAGGAGAGIALLQRDQIDELVINDVDPAVHAFWRSVADNADELATLVAETPLTVDEWRAQKEAYRNPDHSAPLTLGFAFFYLNRTNRSGILNAGPIGGMNQSGNYKIDARFNREKLAERIRAIGELSDRITVLSNDGVAVTRKYVKDPSAFLYVDPPYVDMGGSLYMNAFTHRDHSDLAGALDAAPESTWLLTYDPSNFIRYLYRRHDIREYQLSYSAHRAGKTNELMIASRPVAKTLETYEP</sequence>
<feature type="compositionally biased region" description="Polar residues" evidence="7">
    <location>
        <begin position="14"/>
        <end position="23"/>
    </location>
</feature>
<dbReference type="InterPro" id="IPR012327">
    <property type="entry name" value="MeTrfase_D12"/>
</dbReference>
<evidence type="ECO:0000256" key="4">
    <source>
        <dbReference type="ARBA" id="ARBA00022679"/>
    </source>
</evidence>
<dbReference type="PIRSF" id="PIRSF000398">
    <property type="entry name" value="M_m6A_EcoRV"/>
    <property type="match status" value="1"/>
</dbReference>
<keyword evidence="5" id="KW-0949">S-adenosyl-L-methionine</keyword>
<proteinExistence type="inferred from homology"/>
<evidence type="ECO:0000256" key="6">
    <source>
        <dbReference type="ARBA" id="ARBA00047942"/>
    </source>
</evidence>
<dbReference type="PANTHER" id="PTHR30481:SF2">
    <property type="entry name" value="SITE-SPECIFIC DNA-METHYLTRANSFERASE (ADENINE-SPECIFIC)"/>
    <property type="match status" value="1"/>
</dbReference>
<evidence type="ECO:0000256" key="3">
    <source>
        <dbReference type="ARBA" id="ARBA00022603"/>
    </source>
</evidence>
<comment type="caution">
    <text evidence="8">The sequence shown here is derived from an EMBL/GenBank/DDBJ whole genome shotgun (WGS) entry which is preliminary data.</text>
</comment>
<dbReference type="RefSeq" id="WP_344717170.1">
    <property type="nucleotide sequence ID" value="NZ_BAAAYG010000001.1"/>
</dbReference>
<comment type="similarity">
    <text evidence="1">Belongs to the N(4)/N(6)-methyltransferase family.</text>
</comment>
<dbReference type="InterPro" id="IPR029063">
    <property type="entry name" value="SAM-dependent_MTases_sf"/>
</dbReference>
<dbReference type="PRINTS" id="PR00505">
    <property type="entry name" value="D12N6MTFRASE"/>
</dbReference>
<dbReference type="SUPFAM" id="SSF53335">
    <property type="entry name" value="S-adenosyl-L-methionine-dependent methyltransferases"/>
    <property type="match status" value="1"/>
</dbReference>
<dbReference type="InterPro" id="IPR012263">
    <property type="entry name" value="M_m6A_EcoRV"/>
</dbReference>
<dbReference type="Pfam" id="PF02086">
    <property type="entry name" value="MethyltransfD12"/>
    <property type="match status" value="1"/>
</dbReference>
<dbReference type="GO" id="GO:0008168">
    <property type="term" value="F:methyltransferase activity"/>
    <property type="evidence" value="ECO:0007669"/>
    <property type="project" value="UniProtKB-KW"/>
</dbReference>
<gene>
    <name evidence="8" type="ORF">GCM10020260_00480</name>
</gene>